<dbReference type="InterPro" id="IPR039426">
    <property type="entry name" value="TonB-dep_rcpt-like"/>
</dbReference>
<protein>
    <submittedName>
        <fullName evidence="14">SusC/RagA family TonB-linked outer membrane protein</fullName>
    </submittedName>
</protein>
<proteinExistence type="inferred from homology"/>
<evidence type="ECO:0000256" key="7">
    <source>
        <dbReference type="ARBA" id="ARBA00023237"/>
    </source>
</evidence>
<keyword evidence="16" id="KW-1185">Reference proteome</keyword>
<feature type="chain" id="PRO_5044593698" evidence="10">
    <location>
        <begin position="20"/>
        <end position="1068"/>
    </location>
</feature>
<dbReference type="Proteomes" id="UP000236262">
    <property type="component" value="Unassembled WGS sequence"/>
</dbReference>
<dbReference type="GeneID" id="78464045"/>
<dbReference type="Gene3D" id="2.170.130.10">
    <property type="entry name" value="TonB-dependent receptor, plug domain"/>
    <property type="match status" value="1"/>
</dbReference>
<name>A0A3G6RHF8_CHRLC</name>
<evidence type="ECO:0000256" key="4">
    <source>
        <dbReference type="ARBA" id="ARBA00022692"/>
    </source>
</evidence>
<dbReference type="Pfam" id="PF00593">
    <property type="entry name" value="TonB_dep_Rec_b-barrel"/>
    <property type="match status" value="1"/>
</dbReference>
<dbReference type="InterPro" id="IPR000531">
    <property type="entry name" value="Beta-barrel_TonB"/>
</dbReference>
<dbReference type="InterPro" id="IPR008969">
    <property type="entry name" value="CarboxyPept-like_regulatory"/>
</dbReference>
<evidence type="ECO:0000256" key="8">
    <source>
        <dbReference type="PROSITE-ProRule" id="PRU01360"/>
    </source>
</evidence>
<dbReference type="SUPFAM" id="SSF49464">
    <property type="entry name" value="Carboxypeptidase regulatory domain-like"/>
    <property type="match status" value="1"/>
</dbReference>
<keyword evidence="3 8" id="KW-1134">Transmembrane beta strand</keyword>
<dbReference type="InterPro" id="IPR023996">
    <property type="entry name" value="TonB-dep_OMP_SusC/RagA"/>
</dbReference>
<comment type="similarity">
    <text evidence="8 9">Belongs to the TonB-dependent receptor family.</text>
</comment>
<dbReference type="InterPro" id="IPR012910">
    <property type="entry name" value="Plug_dom"/>
</dbReference>
<gene>
    <name evidence="14" type="ORF">C1637_16530</name>
    <name evidence="13" type="ORF">EG342_20370</name>
</gene>
<dbReference type="KEGG" id="clac:EG342_20370"/>
<dbReference type="NCBIfam" id="TIGR04056">
    <property type="entry name" value="OMP_RagA_SusC"/>
    <property type="match status" value="1"/>
</dbReference>
<evidence type="ECO:0000256" key="9">
    <source>
        <dbReference type="RuleBase" id="RU003357"/>
    </source>
</evidence>
<keyword evidence="6 8" id="KW-0472">Membrane</keyword>
<dbReference type="InterPro" id="IPR037066">
    <property type="entry name" value="Plug_dom_sf"/>
</dbReference>
<dbReference type="GO" id="GO:0009279">
    <property type="term" value="C:cell outer membrane"/>
    <property type="evidence" value="ECO:0007669"/>
    <property type="project" value="UniProtKB-SubCell"/>
</dbReference>
<evidence type="ECO:0000256" key="3">
    <source>
        <dbReference type="ARBA" id="ARBA00022452"/>
    </source>
</evidence>
<reference evidence="14 15" key="1">
    <citation type="submission" date="2018-01" db="EMBL/GenBank/DDBJ databases">
        <title>Draft genome sequences of Chryseobacterium lactis NCTC11390, Chryseobacterium oncorhynchi 701B-08, and Chryseobacterium viscerum 687B-08.</title>
        <authorList>
            <person name="Jeong J.-J."/>
            <person name="Lee Y.J."/>
            <person name="Park B."/>
            <person name="Choi I.-G."/>
            <person name="Kim K.D."/>
        </authorList>
    </citation>
    <scope>NUCLEOTIDE SEQUENCE [LARGE SCALE GENOMIC DNA]</scope>
    <source>
        <strain evidence="14 15">NCTC11390</strain>
    </source>
</reference>
<dbReference type="Gene3D" id="2.40.170.20">
    <property type="entry name" value="TonB-dependent receptor, beta-barrel domain"/>
    <property type="match status" value="1"/>
</dbReference>
<dbReference type="Gene3D" id="2.60.40.1120">
    <property type="entry name" value="Carboxypeptidase-like, regulatory domain"/>
    <property type="match status" value="1"/>
</dbReference>
<evidence type="ECO:0000256" key="10">
    <source>
        <dbReference type="SAM" id="SignalP"/>
    </source>
</evidence>
<feature type="domain" description="TonB-dependent receptor plug" evidence="12">
    <location>
        <begin position="119"/>
        <end position="223"/>
    </location>
</feature>
<dbReference type="NCBIfam" id="TIGR04057">
    <property type="entry name" value="SusC_RagA_signa"/>
    <property type="match status" value="1"/>
</dbReference>
<dbReference type="SUPFAM" id="SSF56935">
    <property type="entry name" value="Porins"/>
    <property type="match status" value="1"/>
</dbReference>
<dbReference type="EMBL" id="CP033924">
    <property type="protein sequence ID" value="AZA84096.1"/>
    <property type="molecule type" value="Genomic_DNA"/>
</dbReference>
<evidence type="ECO:0000259" key="12">
    <source>
        <dbReference type="Pfam" id="PF07715"/>
    </source>
</evidence>
<dbReference type="InterPro" id="IPR023997">
    <property type="entry name" value="TonB-dep_OMP_SusC/RagA_CS"/>
</dbReference>
<dbReference type="Proteomes" id="UP000279972">
    <property type="component" value="Chromosome"/>
</dbReference>
<keyword evidence="2 8" id="KW-0813">Transport</keyword>
<comment type="subcellular location">
    <subcellularLocation>
        <location evidence="1 8">Cell outer membrane</location>
        <topology evidence="1 8">Multi-pass membrane protein</topology>
    </subcellularLocation>
</comment>
<evidence type="ECO:0000256" key="1">
    <source>
        <dbReference type="ARBA" id="ARBA00004571"/>
    </source>
</evidence>
<evidence type="ECO:0000313" key="14">
    <source>
        <dbReference type="EMBL" id="PNW12651.1"/>
    </source>
</evidence>
<evidence type="ECO:0000259" key="11">
    <source>
        <dbReference type="Pfam" id="PF00593"/>
    </source>
</evidence>
<sequence length="1068" mass="119473">MKSFILIITLLIASFSMFAQQTITGTVVSHNDSLPIEGASVSLQGANRTVSTNGKGHFTIQTATNASTAILVVNHVGFEPTTITVNLPYKDTLNIILQASTRLLEEVEVVSTGYQKIPKERATGSFATVSNELFNQQVGTDILSRLPAIANSMVMDAGKQGTPQMMIRGLSTISGQKDPLIVVDNFPYDGDITNINPNIVENITILKDASASSIWGARAANGVIVITTKNGRFNQPITLSFNSNLTIGAKPDLDYIRQMSSSDYIDVEQELFNRGYYNSDINSTSHPIISPVVDLLEKARSGALTQEQAQQQITALRTIDARKQFNQYMYKPLVNQQYFLSAQGGADKFSWTSSVGYDHNKDNLGSTYQRMNLRFQNTYRPIRQLSLSTGLYYTQNRNKSGRLGYNNVTMRGGTFAPYMQMADANGNALPVARDYNQSYIQNLGDGKLLDWNYYPLTDWQHQTSNGTVSDILATATLDYQIIKGLNATVNYQYERQIGLNTNLADENSYMARDYINLFSQIVNGNVVYIVPNGSILDKSNNLLNANNVRGQLNFDNTYGKHNITALIGGEARSANMQSNQARFYGYDPNTLTTGNVDYTKTYPTIISGGASLIQRGQYLRETTTRFISYFANAAYTFDNRYVVSASARRDASNLFGLKTNDQWNPFWSAGFAWKLSNENFYKVDFLPYLNLRATYGFSGNIDPAMVAVNTIWYPNNVNIFTGAAYAQFNNYYNPLLKWETSKMLNLAVDFRLRNDRLTGSIEYYHKKGINLFGMAPMDYTTGVDPYMLRNVASMKGDGWDIQLKSINVDRTFKWSTILNFSLYKDKIVSYQVERTLAQEYVNVSSPPISGIEGNPVYAIYAYKWAGLDPNTGEALGYLNGEVSKDYSSIVGTGTNVEDLEYFGSSIPTKFGSLINAVSYKNISLQVGVSFKFGYWFRRNSINYTNLFYNWRGHSDYALRWQKPGDEVNTNVPVNLYTTNTNRDAFYNGSSVLVEKGDHIRLQYINLAYDFIMPANKTKGIKGLQVFFNASNLGLLWKANKAGIDPDFGLGYFNLKTPANYSLGLKAKL</sequence>
<evidence type="ECO:0000313" key="15">
    <source>
        <dbReference type="Proteomes" id="UP000236262"/>
    </source>
</evidence>
<dbReference type="PROSITE" id="PS52016">
    <property type="entry name" value="TONB_DEPENDENT_REC_3"/>
    <property type="match status" value="1"/>
</dbReference>
<keyword evidence="4 8" id="KW-0812">Transmembrane</keyword>
<evidence type="ECO:0000256" key="2">
    <source>
        <dbReference type="ARBA" id="ARBA00022448"/>
    </source>
</evidence>
<dbReference type="Pfam" id="PF07715">
    <property type="entry name" value="Plug"/>
    <property type="match status" value="1"/>
</dbReference>
<organism evidence="14 15">
    <name type="scientific">Chryseobacterium lactis</name>
    <dbReference type="NCBI Taxonomy" id="1241981"/>
    <lineage>
        <taxon>Bacteria</taxon>
        <taxon>Pseudomonadati</taxon>
        <taxon>Bacteroidota</taxon>
        <taxon>Flavobacteriia</taxon>
        <taxon>Flavobacteriales</taxon>
        <taxon>Weeksellaceae</taxon>
        <taxon>Chryseobacterium group</taxon>
        <taxon>Chryseobacterium</taxon>
    </lineage>
</organism>
<dbReference type="AlphaFoldDB" id="A0A3G6RHF8"/>
<evidence type="ECO:0000313" key="13">
    <source>
        <dbReference type="EMBL" id="AZA84096.1"/>
    </source>
</evidence>
<dbReference type="EMBL" id="PPEH01000006">
    <property type="protein sequence ID" value="PNW12651.1"/>
    <property type="molecule type" value="Genomic_DNA"/>
</dbReference>
<dbReference type="Pfam" id="PF13715">
    <property type="entry name" value="CarbopepD_reg_2"/>
    <property type="match status" value="1"/>
</dbReference>
<dbReference type="OrthoDB" id="9768177at2"/>
<feature type="domain" description="TonB-dependent receptor-like beta-barrel" evidence="11">
    <location>
        <begin position="437"/>
        <end position="837"/>
    </location>
</feature>
<evidence type="ECO:0000313" key="16">
    <source>
        <dbReference type="Proteomes" id="UP000279972"/>
    </source>
</evidence>
<dbReference type="RefSeq" id="WP_037532488.1">
    <property type="nucleotide sequence ID" value="NZ_CP033924.1"/>
</dbReference>
<keyword evidence="7 8" id="KW-0998">Cell outer membrane</keyword>
<keyword evidence="5 9" id="KW-0798">TonB box</keyword>
<keyword evidence="10" id="KW-0732">Signal</keyword>
<dbReference type="InterPro" id="IPR036942">
    <property type="entry name" value="Beta-barrel_TonB_sf"/>
</dbReference>
<accession>A0A3G6RHF8</accession>
<evidence type="ECO:0000256" key="6">
    <source>
        <dbReference type="ARBA" id="ARBA00023136"/>
    </source>
</evidence>
<feature type="signal peptide" evidence="10">
    <location>
        <begin position="1"/>
        <end position="19"/>
    </location>
</feature>
<evidence type="ECO:0000256" key="5">
    <source>
        <dbReference type="ARBA" id="ARBA00023077"/>
    </source>
</evidence>
<reference evidence="13 16" key="2">
    <citation type="submission" date="2018-11" db="EMBL/GenBank/DDBJ databases">
        <title>Proposal to divide the Flavobacteriaceae and reorganize its genera based on Amino Acid Identity values calculated from whole genome sequences.</title>
        <authorList>
            <person name="Nicholson A.C."/>
            <person name="Gulvik C.A."/>
            <person name="Whitney A.M."/>
            <person name="Humrighouse B.W."/>
            <person name="Bell M."/>
            <person name="Holmes B."/>
            <person name="Steigerwalt A.G."/>
            <person name="Villarma A."/>
            <person name="Sheth M."/>
            <person name="Batra D."/>
            <person name="Pryor J."/>
            <person name="Bernardet J.-F."/>
            <person name="Hugo C."/>
            <person name="Kampfer P."/>
            <person name="Newman J."/>
            <person name="McQuiston J.R."/>
        </authorList>
    </citation>
    <scope>NUCLEOTIDE SEQUENCE [LARGE SCALE GENOMIC DNA]</scope>
    <source>
        <strain evidence="13 16">KC_1864</strain>
    </source>
</reference>